<sequence length="363" mass="40602">MTTKIDFTFESSRFGRGVGSSAKVHLLEEKNAACKEAYSEDNSDGTEVCEEEREDSSEVTSADTFPESNEDHADGAFVFFNTSEGGSLQIACTSHHSLEGVSKSIGRAGIGISVLAWGFLGIDIGEGVRDREELTLKNSSEKRPEKNKNGYKTQSYKDPFRKVLVESLMALFCTTCMMYLVTHKTVNDGDPVYVGAFLVHLHAKNGWLTEEEKKFYGEDHLDTKIVGDYSSDEDDSSSDEEHQAAAPHVLAKDTKDEKDEGTPRPRGVHFSFANAERRFKSPTSPNYSPLQTPEPKTKKMMCGEVSRAKKALRIDHEDTTMKIKTKPKTKTEIRESNFWTKGSKSRDKSKESLRRLLHLHVVV</sequence>
<evidence type="ECO:0000313" key="3">
    <source>
        <dbReference type="Proteomes" id="UP001633002"/>
    </source>
</evidence>
<feature type="region of interest" description="Disordered" evidence="1">
    <location>
        <begin position="35"/>
        <end position="70"/>
    </location>
</feature>
<proteinExistence type="predicted"/>
<dbReference type="Proteomes" id="UP001633002">
    <property type="component" value="Unassembled WGS sequence"/>
</dbReference>
<name>A0ABD3HQC2_9MARC</name>
<feature type="region of interest" description="Disordered" evidence="1">
    <location>
        <begin position="226"/>
        <end position="300"/>
    </location>
</feature>
<reference evidence="2 3" key="1">
    <citation type="submission" date="2024-09" db="EMBL/GenBank/DDBJ databases">
        <title>Chromosome-scale assembly of Riccia sorocarpa.</title>
        <authorList>
            <person name="Paukszto L."/>
        </authorList>
    </citation>
    <scope>NUCLEOTIDE SEQUENCE [LARGE SCALE GENOMIC DNA]</scope>
    <source>
        <strain evidence="2">LP-2024</strain>
        <tissue evidence="2">Aerial parts of the thallus</tissue>
    </source>
</reference>
<evidence type="ECO:0000313" key="2">
    <source>
        <dbReference type="EMBL" id="KAL3691534.1"/>
    </source>
</evidence>
<accession>A0ABD3HQC2</accession>
<dbReference type="EMBL" id="JBJQOH010000003">
    <property type="protein sequence ID" value="KAL3691534.1"/>
    <property type="molecule type" value="Genomic_DNA"/>
</dbReference>
<feature type="compositionally biased region" description="Polar residues" evidence="1">
    <location>
        <begin position="281"/>
        <end position="291"/>
    </location>
</feature>
<keyword evidence="3" id="KW-1185">Reference proteome</keyword>
<feature type="compositionally biased region" description="Acidic residues" evidence="1">
    <location>
        <begin position="39"/>
        <end position="57"/>
    </location>
</feature>
<feature type="compositionally biased region" description="Basic and acidic residues" evidence="1">
    <location>
        <begin position="250"/>
        <end position="263"/>
    </location>
</feature>
<protein>
    <submittedName>
        <fullName evidence="2">Uncharacterized protein</fullName>
    </submittedName>
</protein>
<comment type="caution">
    <text evidence="2">The sequence shown here is derived from an EMBL/GenBank/DDBJ whole genome shotgun (WGS) entry which is preliminary data.</text>
</comment>
<gene>
    <name evidence="2" type="ORF">R1sor_005185</name>
</gene>
<evidence type="ECO:0000256" key="1">
    <source>
        <dbReference type="SAM" id="MobiDB-lite"/>
    </source>
</evidence>
<organism evidence="2 3">
    <name type="scientific">Riccia sorocarpa</name>
    <dbReference type="NCBI Taxonomy" id="122646"/>
    <lineage>
        <taxon>Eukaryota</taxon>
        <taxon>Viridiplantae</taxon>
        <taxon>Streptophyta</taxon>
        <taxon>Embryophyta</taxon>
        <taxon>Marchantiophyta</taxon>
        <taxon>Marchantiopsida</taxon>
        <taxon>Marchantiidae</taxon>
        <taxon>Marchantiales</taxon>
        <taxon>Ricciaceae</taxon>
        <taxon>Riccia</taxon>
    </lineage>
</organism>
<dbReference type="AlphaFoldDB" id="A0ABD3HQC2"/>